<accession>A0A4C1VZC7</accession>
<comment type="caution">
    <text evidence="1">The sequence shown here is derived from an EMBL/GenBank/DDBJ whole genome shotgun (WGS) entry which is preliminary data.</text>
</comment>
<reference evidence="1 2" key="1">
    <citation type="journal article" date="2019" name="Commun. Biol.">
        <title>The bagworm genome reveals a unique fibroin gene that provides high tensile strength.</title>
        <authorList>
            <person name="Kono N."/>
            <person name="Nakamura H."/>
            <person name="Ohtoshi R."/>
            <person name="Tomita M."/>
            <person name="Numata K."/>
            <person name="Arakawa K."/>
        </authorList>
    </citation>
    <scope>NUCLEOTIDE SEQUENCE [LARGE SCALE GENOMIC DNA]</scope>
</reference>
<sequence length="91" mass="10719">MYGCESWVWRKKNESRINAVEMRSLCSMCGVSRKDRCRNSDVRERCSLKEDVVTRVERALRIDMFITRLQTRCHEQGPKSIYDRCSALSTP</sequence>
<keyword evidence="2" id="KW-1185">Reference proteome</keyword>
<organism evidence="1 2">
    <name type="scientific">Eumeta variegata</name>
    <name type="common">Bagworm moth</name>
    <name type="synonym">Eumeta japonica</name>
    <dbReference type="NCBI Taxonomy" id="151549"/>
    <lineage>
        <taxon>Eukaryota</taxon>
        <taxon>Metazoa</taxon>
        <taxon>Ecdysozoa</taxon>
        <taxon>Arthropoda</taxon>
        <taxon>Hexapoda</taxon>
        <taxon>Insecta</taxon>
        <taxon>Pterygota</taxon>
        <taxon>Neoptera</taxon>
        <taxon>Endopterygota</taxon>
        <taxon>Lepidoptera</taxon>
        <taxon>Glossata</taxon>
        <taxon>Ditrysia</taxon>
        <taxon>Tineoidea</taxon>
        <taxon>Psychidae</taxon>
        <taxon>Oiketicinae</taxon>
        <taxon>Eumeta</taxon>
    </lineage>
</organism>
<dbReference type="OrthoDB" id="425681at2759"/>
<dbReference type="EMBL" id="BGZK01000433">
    <property type="protein sequence ID" value="GBP43284.1"/>
    <property type="molecule type" value="Genomic_DNA"/>
</dbReference>
<name>A0A4C1VZC7_EUMVA</name>
<dbReference type="AlphaFoldDB" id="A0A4C1VZC7"/>
<protein>
    <submittedName>
        <fullName evidence="1">Uncharacterized protein</fullName>
    </submittedName>
</protein>
<evidence type="ECO:0000313" key="2">
    <source>
        <dbReference type="Proteomes" id="UP000299102"/>
    </source>
</evidence>
<dbReference type="Proteomes" id="UP000299102">
    <property type="component" value="Unassembled WGS sequence"/>
</dbReference>
<proteinExistence type="predicted"/>
<evidence type="ECO:0000313" key="1">
    <source>
        <dbReference type="EMBL" id="GBP43284.1"/>
    </source>
</evidence>
<gene>
    <name evidence="1" type="ORF">EVAR_31168_1</name>
</gene>